<protein>
    <submittedName>
        <fullName evidence="3">CTP:molybdopterin cytidylyltransferase MocA</fullName>
    </submittedName>
</protein>
<reference evidence="3 4" key="1">
    <citation type="submission" date="2016-10" db="EMBL/GenBank/DDBJ databases">
        <authorList>
            <person name="de Groot N.N."/>
        </authorList>
    </citation>
    <scope>NUCLEOTIDE SEQUENCE [LARGE SCALE GENOMIC DNA]</scope>
    <source>
        <strain evidence="3 4">DSM 26880</strain>
    </source>
</reference>
<dbReference type="PANTHER" id="PTHR43777">
    <property type="entry name" value="MOLYBDENUM COFACTOR CYTIDYLYLTRANSFERASE"/>
    <property type="match status" value="1"/>
</dbReference>
<evidence type="ECO:0000256" key="1">
    <source>
        <dbReference type="ARBA" id="ARBA00022842"/>
    </source>
</evidence>
<name>A0A1H3GHF2_9RHOB</name>
<dbReference type="SUPFAM" id="SSF53448">
    <property type="entry name" value="Nucleotide-diphospho-sugar transferases"/>
    <property type="match status" value="1"/>
</dbReference>
<dbReference type="CDD" id="cd04182">
    <property type="entry name" value="GT_2_like_f"/>
    <property type="match status" value="1"/>
</dbReference>
<keyword evidence="1" id="KW-0460">Magnesium</keyword>
<dbReference type="RefSeq" id="WP_089879620.1">
    <property type="nucleotide sequence ID" value="NZ_FNPF01000002.1"/>
</dbReference>
<dbReference type="EMBL" id="FNPF01000002">
    <property type="protein sequence ID" value="SDY02480.1"/>
    <property type="molecule type" value="Genomic_DNA"/>
</dbReference>
<evidence type="ECO:0000313" key="4">
    <source>
        <dbReference type="Proteomes" id="UP000199286"/>
    </source>
</evidence>
<evidence type="ECO:0000313" key="3">
    <source>
        <dbReference type="EMBL" id="SDY02480.1"/>
    </source>
</evidence>
<dbReference type="Gene3D" id="3.90.550.10">
    <property type="entry name" value="Spore Coat Polysaccharide Biosynthesis Protein SpsA, Chain A"/>
    <property type="match status" value="1"/>
</dbReference>
<gene>
    <name evidence="3" type="ORF">SAMN05444340_102342</name>
</gene>
<keyword evidence="3" id="KW-0548">Nucleotidyltransferase</keyword>
<evidence type="ECO:0000259" key="2">
    <source>
        <dbReference type="Pfam" id="PF12804"/>
    </source>
</evidence>
<accession>A0A1H3GHF2</accession>
<dbReference type="PANTHER" id="PTHR43777:SF1">
    <property type="entry name" value="MOLYBDENUM COFACTOR CYTIDYLYLTRANSFERASE"/>
    <property type="match status" value="1"/>
</dbReference>
<dbReference type="OrthoDB" id="9779263at2"/>
<dbReference type="Proteomes" id="UP000199286">
    <property type="component" value="Unassembled WGS sequence"/>
</dbReference>
<organism evidence="3 4">
    <name type="scientific">Citreimonas salinaria</name>
    <dbReference type="NCBI Taxonomy" id="321339"/>
    <lineage>
        <taxon>Bacteria</taxon>
        <taxon>Pseudomonadati</taxon>
        <taxon>Pseudomonadota</taxon>
        <taxon>Alphaproteobacteria</taxon>
        <taxon>Rhodobacterales</taxon>
        <taxon>Roseobacteraceae</taxon>
        <taxon>Citreimonas</taxon>
    </lineage>
</organism>
<dbReference type="AlphaFoldDB" id="A0A1H3GHF2"/>
<dbReference type="InterPro" id="IPR025877">
    <property type="entry name" value="MobA-like_NTP_Trfase"/>
</dbReference>
<sequence length="201" mass="20747">MNPHAILIPAAGASHRMAPRDKLLELVDGIPLLRRQALRALETGAAVLVTLPALDHPRAAAVEGLSARLVPVPDAATGMAASIRRGVACVPPGVRGLVILPADMPDIAARDIAALLDHFEAEDARVLVQATGDDGTPGHPVIFPADCFAALAQVAGDAGGRAVVQANRHRLVRVPLAGPRALTDLDTPAAWSSWRAANPGS</sequence>
<keyword evidence="3" id="KW-0808">Transferase</keyword>
<feature type="domain" description="MobA-like NTP transferase" evidence="2">
    <location>
        <begin position="7"/>
        <end position="167"/>
    </location>
</feature>
<dbReference type="GO" id="GO:0016779">
    <property type="term" value="F:nucleotidyltransferase activity"/>
    <property type="evidence" value="ECO:0007669"/>
    <property type="project" value="UniProtKB-KW"/>
</dbReference>
<keyword evidence="4" id="KW-1185">Reference proteome</keyword>
<dbReference type="STRING" id="321339.SAMN05444340_102342"/>
<dbReference type="Pfam" id="PF12804">
    <property type="entry name" value="NTP_transf_3"/>
    <property type="match status" value="1"/>
</dbReference>
<dbReference type="InterPro" id="IPR029044">
    <property type="entry name" value="Nucleotide-diphossugar_trans"/>
</dbReference>
<proteinExistence type="predicted"/>